<protein>
    <recommendedName>
        <fullName evidence="2">PKD/Chitinase domain-containing protein</fullName>
    </recommendedName>
</protein>
<evidence type="ECO:0000256" key="1">
    <source>
        <dbReference type="SAM" id="SignalP"/>
    </source>
</evidence>
<feature type="chain" id="PRO_5020491785" description="PKD/Chitinase domain-containing protein" evidence="1">
    <location>
        <begin position="30"/>
        <end position="1001"/>
    </location>
</feature>
<proteinExistence type="predicted"/>
<feature type="domain" description="PKD/Chitinase" evidence="2">
    <location>
        <begin position="788"/>
        <end position="870"/>
    </location>
</feature>
<dbReference type="SMART" id="SM00089">
    <property type="entry name" value="PKD"/>
    <property type="match status" value="2"/>
</dbReference>
<name>A0A4R3KKY5_9BACI</name>
<feature type="signal peptide" evidence="1">
    <location>
        <begin position="1"/>
        <end position="29"/>
    </location>
</feature>
<sequence length="1001" mass="111021">MKKKLKRVIALFVISATLIISSTSFQVQADRVSGRGYNATGADDYRTYNYLDTTVTPPLSSQWSKPLSSPIPSYGAILTNYRLYYGSGNTFFGTSDQTGLDADVPKTQDYNVGKPFSFELSSYYGPVSSDTAILWLENGGNLLFGTANGFVGRVTGWGLYDKQNQQTVSFSNDLGDAVKYIGDAGSGQYFAAASDTRVTIIDTGLGKHGGFSVDSGGRFTGITRISGHAGFGVSSDHGDNLGYLYFYEWTTDDPNKTTYDKKLTYYAGLLKHVAYDNATGYIYAVDKKGRFYKNHYSDTGYAKVFSYAGNASNRGFRSVGGVLLNGGYAYVSTETSYNSSNVEVWQGTITKINTSTGSKSYYVHPYSITTTPIMLNGLLYFGDSYGKVWALNPSTMQLVKNINIENGIYYDYFNIGERVDNIVGADNHLIVFSQHYINAFKGQPDYYVAAQKVGTTNLNGYRVNFYNSTLPTINITQTIGNKGTFDYSIYTDFGGSNTQTTSFQIHRTNDWYSVPINTSLITNNVPDNYKDENVLYTNNPQRFQIPVNGAFNLYYSFTPPSEGKYRLRTIANEDKRQNEFDVYGSNQVDAYFDVVDMRNPNTWTSKSSYRPNEDVVFGLSKTQTFSYSSYLLQVKNPSGTVIYSSSGTTFPSSLTMTGKTGTPGRYSYQLSIKNTYGDTLYSGWKYFDVVNQAPIAGFNTNKTTYYLNEIISVTSTASDSDGDSLTFSYTIKRPDGTTFTNTNANFSFTATQRGTYTITQVVKDPYGASATLTKTVQVVNRSPIAGFVIDKPYYYIGDNMVITSTASDPDGDPLTYSYVVTRPNGTTFTNTNANFSFKTDQIGYYTIKQTVNDGHGGTAVASLSVEVRDLSIIGHVNHTPDWEQKHTAKGHTPEQFYSGEKFLVAADVVDQPINYVKVEFFGNQVNGRLLYLSTNLQKVTNIYYTGEVYDESMIDPSTMLQTGPVTFKFTVEYANGTVKTNIVNVEIIGSVYDAFQLYRSY</sequence>
<evidence type="ECO:0000259" key="2">
    <source>
        <dbReference type="SMART" id="SM00089"/>
    </source>
</evidence>
<organism evidence="3 4">
    <name type="scientific">Tepidibacillus fermentans</name>
    <dbReference type="NCBI Taxonomy" id="1281767"/>
    <lineage>
        <taxon>Bacteria</taxon>
        <taxon>Bacillati</taxon>
        <taxon>Bacillota</taxon>
        <taxon>Bacilli</taxon>
        <taxon>Bacillales</taxon>
        <taxon>Bacillaceae</taxon>
        <taxon>Tepidibacillus</taxon>
    </lineage>
</organism>
<evidence type="ECO:0000313" key="4">
    <source>
        <dbReference type="Proteomes" id="UP000295788"/>
    </source>
</evidence>
<dbReference type="InterPro" id="IPR013783">
    <property type="entry name" value="Ig-like_fold"/>
</dbReference>
<feature type="domain" description="PKD/Chitinase" evidence="2">
    <location>
        <begin position="695"/>
        <end position="781"/>
    </location>
</feature>
<comment type="caution">
    <text evidence="3">The sequence shown here is derived from an EMBL/GenBank/DDBJ whole genome shotgun (WGS) entry which is preliminary data.</text>
</comment>
<dbReference type="Proteomes" id="UP000295788">
    <property type="component" value="Unassembled WGS sequence"/>
</dbReference>
<dbReference type="EMBL" id="SMAB01000001">
    <property type="protein sequence ID" value="TCS84553.1"/>
    <property type="molecule type" value="Genomic_DNA"/>
</dbReference>
<accession>A0A4R3KKY5</accession>
<evidence type="ECO:0000313" key="3">
    <source>
        <dbReference type="EMBL" id="TCS84553.1"/>
    </source>
</evidence>
<dbReference type="OrthoDB" id="2905884at2"/>
<keyword evidence="1" id="KW-0732">Signal</keyword>
<gene>
    <name evidence="3" type="ORF">EDD72_101222</name>
</gene>
<dbReference type="SUPFAM" id="SSF63825">
    <property type="entry name" value="YWTD domain"/>
    <property type="match status" value="1"/>
</dbReference>
<dbReference type="InterPro" id="IPR035986">
    <property type="entry name" value="PKD_dom_sf"/>
</dbReference>
<dbReference type="CDD" id="cd00146">
    <property type="entry name" value="PKD"/>
    <property type="match status" value="1"/>
</dbReference>
<dbReference type="RefSeq" id="WP_132766777.1">
    <property type="nucleotide sequence ID" value="NZ_SMAB01000001.1"/>
</dbReference>
<dbReference type="Pfam" id="PF17963">
    <property type="entry name" value="Big_9"/>
    <property type="match status" value="2"/>
</dbReference>
<dbReference type="SUPFAM" id="SSF49299">
    <property type="entry name" value="PKD domain"/>
    <property type="match status" value="2"/>
</dbReference>
<keyword evidence="4" id="KW-1185">Reference proteome</keyword>
<dbReference type="AlphaFoldDB" id="A0A4R3KKY5"/>
<dbReference type="Gene3D" id="2.60.40.10">
    <property type="entry name" value="Immunoglobulins"/>
    <property type="match status" value="2"/>
</dbReference>
<reference evidence="3 4" key="1">
    <citation type="submission" date="2019-03" db="EMBL/GenBank/DDBJ databases">
        <title>Genomic Encyclopedia of Type Strains, Phase IV (KMG-IV): sequencing the most valuable type-strain genomes for metagenomic binning, comparative biology and taxonomic classification.</title>
        <authorList>
            <person name="Goeker M."/>
        </authorList>
    </citation>
    <scope>NUCLEOTIDE SEQUENCE [LARGE SCALE GENOMIC DNA]</scope>
    <source>
        <strain evidence="3 4">DSM 23802</strain>
    </source>
</reference>
<dbReference type="InterPro" id="IPR022409">
    <property type="entry name" value="PKD/Chitinase_dom"/>
</dbReference>